<dbReference type="PANTHER" id="PTHR20959">
    <property type="entry name" value="TRANSPORT AND GOLGI ORGANIZATION PROTEIN 6 FAMILY MEMBER"/>
    <property type="match status" value="1"/>
</dbReference>
<feature type="domain" description="RNA polymerase II assembly factor Rtp1 C-terminal" evidence="4">
    <location>
        <begin position="595"/>
        <end position="700"/>
    </location>
</feature>
<dbReference type="InterPro" id="IPR019451">
    <property type="entry name" value="Rtp1_C1"/>
</dbReference>
<evidence type="ECO:0000259" key="3">
    <source>
        <dbReference type="Pfam" id="PF10304"/>
    </source>
</evidence>
<evidence type="ECO:0000313" key="5">
    <source>
        <dbReference type="EMBL" id="KAK3397152.1"/>
    </source>
</evidence>
<proteinExistence type="inferred from homology"/>
<feature type="compositionally biased region" description="Basic and acidic residues" evidence="2">
    <location>
        <begin position="731"/>
        <end position="746"/>
    </location>
</feature>
<organism evidence="5 6">
    <name type="scientific">Sordaria brevicollis</name>
    <dbReference type="NCBI Taxonomy" id="83679"/>
    <lineage>
        <taxon>Eukaryota</taxon>
        <taxon>Fungi</taxon>
        <taxon>Dikarya</taxon>
        <taxon>Ascomycota</taxon>
        <taxon>Pezizomycotina</taxon>
        <taxon>Sordariomycetes</taxon>
        <taxon>Sordariomycetidae</taxon>
        <taxon>Sordariales</taxon>
        <taxon>Sordariaceae</taxon>
        <taxon>Sordaria</taxon>
    </lineage>
</organism>
<sequence>MADPSLDPSPEELEALKQAMGGGDKKKTEKTARQRLMEEIMDLGGKAFNPNSKGDSQARAQAVRDFEALIDRQASLCPKVTKTLSLLASLNILIRPGHVPDWLRLKLREYLTVIPLREEGVRACLEFAFAVHPSSTVKLSEAAVPQKRGANITHEALVLASNLLSSPPSTVTPEEWYSGIAPQLFTLLDGGEGPELKKVVAYVIGFGTLGRKVSGAPGTAGWKYLAEPLLQHIKPPPGGVLKTETGDDDEVIDLSKDKVLVKQKDLVTALQRLHGLVTSHPNPGLCKRLLSPLLLPLWALTTWPNSEKPLSEKITEPASALLKIFLKLSPSAAVLLALVHNLGYVGGWDKKKPEWVYKQTEQGELEIVDINRPLAKAGEQYMGLSLPEIDLKIPKLLELVDSSFSEADVSSVFLDLFGRWLKSARGQKKSGIQIVKEEEEEKDPIAQFTEVKLLLAMMEKFPEKLAGQPKHILELVSQVLSEAIKEDEDEAGEDEVIRVALSLLNMVITVPGFQKKRVDPDVLRVIETSLEALSKTGDNDNAKTASNLTLLLRYRDEIDSLEAESSGTASSGPTDRQIEDRKTYSLAISYITQPDSPPPVRSEGLNLISGLITSHSPILDIPGILVLLSTLLCEPNSSEEDYIHLRCIKLYTQLASSHPRAVLADLIDRYLDPRESALATVDARLRFGEALMQVIDRLRETFTGELSKMTCEALITLASRRGHRPKTMARQAREARAREQKNKEAEEAWDGSVPDMSDPVSPEEQARLDILEAIVEGWSAGTSKTGEEDVRIRTSALSILANCIETNLVGVGAVLAMAAVDLCINVVQVERQLEKGILRRAAVRLIMSFIKALDDAKKEGRVTGIAFGSETQNQVSTILGYVESTDEDGLVREYCRDVLESLENWKMGSLVDGVGLRQARGGGGFGGPGLTRLAGLVVDPERSASRGGGAGGQGQSGGSSGGVEMLGGRPRIEEIE</sequence>
<dbReference type="AlphaFoldDB" id="A0AAE0PBY7"/>
<comment type="similarity">
    <text evidence="1">Belongs to the Tango6 family.</text>
</comment>
<reference evidence="5" key="1">
    <citation type="journal article" date="2023" name="Mol. Phylogenet. Evol.">
        <title>Genome-scale phylogeny and comparative genomics of the fungal order Sordariales.</title>
        <authorList>
            <person name="Hensen N."/>
            <person name="Bonometti L."/>
            <person name="Westerberg I."/>
            <person name="Brannstrom I.O."/>
            <person name="Guillou S."/>
            <person name="Cros-Aarteil S."/>
            <person name="Calhoun S."/>
            <person name="Haridas S."/>
            <person name="Kuo A."/>
            <person name="Mondo S."/>
            <person name="Pangilinan J."/>
            <person name="Riley R."/>
            <person name="LaButti K."/>
            <person name="Andreopoulos B."/>
            <person name="Lipzen A."/>
            <person name="Chen C."/>
            <person name="Yan M."/>
            <person name="Daum C."/>
            <person name="Ng V."/>
            <person name="Clum A."/>
            <person name="Steindorff A."/>
            <person name="Ohm R.A."/>
            <person name="Martin F."/>
            <person name="Silar P."/>
            <person name="Natvig D.O."/>
            <person name="Lalanne C."/>
            <person name="Gautier V."/>
            <person name="Ament-Velasquez S.L."/>
            <person name="Kruys A."/>
            <person name="Hutchinson M.I."/>
            <person name="Powell A.J."/>
            <person name="Barry K."/>
            <person name="Miller A.N."/>
            <person name="Grigoriev I.V."/>
            <person name="Debuchy R."/>
            <person name="Gladieux P."/>
            <person name="Hiltunen Thoren M."/>
            <person name="Johannesson H."/>
        </authorList>
    </citation>
    <scope>NUCLEOTIDE SEQUENCE</scope>
    <source>
        <strain evidence="5">FGSC 1904</strain>
    </source>
</reference>
<gene>
    <name evidence="5" type="ORF">B0T20DRAFT_440758</name>
</gene>
<dbReference type="Proteomes" id="UP001281003">
    <property type="component" value="Unassembled WGS sequence"/>
</dbReference>
<evidence type="ECO:0000256" key="1">
    <source>
        <dbReference type="ARBA" id="ARBA00005724"/>
    </source>
</evidence>
<feature type="domain" description="RNA polymerase II assembly factor Rtp1 C-terminal" evidence="3">
    <location>
        <begin position="877"/>
        <end position="904"/>
    </location>
</feature>
<feature type="region of interest" description="Disordered" evidence="2">
    <location>
        <begin position="725"/>
        <end position="761"/>
    </location>
</feature>
<dbReference type="EMBL" id="JAUTDP010000008">
    <property type="protein sequence ID" value="KAK3397152.1"/>
    <property type="molecule type" value="Genomic_DNA"/>
</dbReference>
<accession>A0AAE0PBY7</accession>
<reference evidence="5" key="2">
    <citation type="submission" date="2023-07" db="EMBL/GenBank/DDBJ databases">
        <authorList>
            <consortium name="Lawrence Berkeley National Laboratory"/>
            <person name="Haridas S."/>
            <person name="Hensen N."/>
            <person name="Bonometti L."/>
            <person name="Westerberg I."/>
            <person name="Brannstrom I.O."/>
            <person name="Guillou S."/>
            <person name="Cros-Aarteil S."/>
            <person name="Calhoun S."/>
            <person name="Kuo A."/>
            <person name="Mondo S."/>
            <person name="Pangilinan J."/>
            <person name="Riley R."/>
            <person name="LaButti K."/>
            <person name="Andreopoulos B."/>
            <person name="Lipzen A."/>
            <person name="Chen C."/>
            <person name="Yanf M."/>
            <person name="Daum C."/>
            <person name="Ng V."/>
            <person name="Clum A."/>
            <person name="Steindorff A."/>
            <person name="Ohm R."/>
            <person name="Martin F."/>
            <person name="Silar P."/>
            <person name="Natvig D."/>
            <person name="Lalanne C."/>
            <person name="Gautier V."/>
            <person name="Ament-velasquez S.L."/>
            <person name="Kruys A."/>
            <person name="Hutchinson M.I."/>
            <person name="Powell A.J."/>
            <person name="Barry K."/>
            <person name="Miller A.N."/>
            <person name="Grigoriev I.V."/>
            <person name="Debuchy R."/>
            <person name="Gladieux P."/>
            <person name="Thoren M.H."/>
            <person name="Johannesson H."/>
        </authorList>
    </citation>
    <scope>NUCLEOTIDE SEQUENCE</scope>
    <source>
        <strain evidence="5">FGSC 1904</strain>
    </source>
</reference>
<dbReference type="Pfam" id="PF10304">
    <property type="entry name" value="RTP1_C2"/>
    <property type="match status" value="1"/>
</dbReference>
<dbReference type="InterPro" id="IPR016024">
    <property type="entry name" value="ARM-type_fold"/>
</dbReference>
<feature type="region of interest" description="Disordered" evidence="2">
    <location>
        <begin position="941"/>
        <end position="976"/>
    </location>
</feature>
<dbReference type="GO" id="GO:0009306">
    <property type="term" value="P:protein secretion"/>
    <property type="evidence" value="ECO:0007669"/>
    <property type="project" value="TreeGrafter"/>
</dbReference>
<dbReference type="Pfam" id="PF10363">
    <property type="entry name" value="RTP1_C1"/>
    <property type="match status" value="1"/>
</dbReference>
<protein>
    <recommendedName>
        <fullName evidence="7">Protein required for cell viability</fullName>
    </recommendedName>
</protein>
<feature type="compositionally biased region" description="Gly residues" evidence="2">
    <location>
        <begin position="946"/>
        <end position="965"/>
    </location>
</feature>
<feature type="region of interest" description="Disordered" evidence="2">
    <location>
        <begin position="1"/>
        <end position="31"/>
    </location>
</feature>
<evidence type="ECO:0008006" key="7">
    <source>
        <dbReference type="Google" id="ProtNLM"/>
    </source>
</evidence>
<dbReference type="InterPro" id="IPR039600">
    <property type="entry name" value="TANGO6/Rtp1"/>
</dbReference>
<evidence type="ECO:0000256" key="2">
    <source>
        <dbReference type="SAM" id="MobiDB-lite"/>
    </source>
</evidence>
<dbReference type="InterPro" id="IPR019414">
    <property type="entry name" value="Rtp1_C2"/>
</dbReference>
<dbReference type="PANTHER" id="PTHR20959:SF1">
    <property type="entry name" value="TRANSPORT AND GOLGI ORGANIZATION PROTEIN 6 HOMOLOG"/>
    <property type="match status" value="1"/>
</dbReference>
<comment type="caution">
    <text evidence="5">The sequence shown here is derived from an EMBL/GenBank/DDBJ whole genome shotgun (WGS) entry which is preliminary data.</text>
</comment>
<evidence type="ECO:0000313" key="6">
    <source>
        <dbReference type="Proteomes" id="UP001281003"/>
    </source>
</evidence>
<evidence type="ECO:0000259" key="4">
    <source>
        <dbReference type="Pfam" id="PF10363"/>
    </source>
</evidence>
<keyword evidence="6" id="KW-1185">Reference proteome</keyword>
<dbReference type="SUPFAM" id="SSF48371">
    <property type="entry name" value="ARM repeat"/>
    <property type="match status" value="1"/>
</dbReference>
<name>A0AAE0PBY7_SORBR</name>